<evidence type="ECO:0000313" key="2">
    <source>
        <dbReference type="EMBL" id="KAF4092899.1"/>
    </source>
</evidence>
<reference evidence="2 3" key="1">
    <citation type="submission" date="2020-02" db="EMBL/GenBank/DDBJ databases">
        <title>A chromosome-scale genome assembly of the black bullhead catfish (Ameiurus melas).</title>
        <authorList>
            <person name="Wen M."/>
            <person name="Zham M."/>
            <person name="Cabau C."/>
            <person name="Klopp C."/>
            <person name="Donnadieu C."/>
            <person name="Roques C."/>
            <person name="Bouchez O."/>
            <person name="Lampietro C."/>
            <person name="Jouanno E."/>
            <person name="Herpin A."/>
            <person name="Louis A."/>
            <person name="Berthelot C."/>
            <person name="Parey E."/>
            <person name="Roest-Crollius H."/>
            <person name="Braasch I."/>
            <person name="Postlethwait J."/>
            <person name="Robinson-Rechavi M."/>
            <person name="Echchiki A."/>
            <person name="Begum T."/>
            <person name="Montfort J."/>
            <person name="Schartl M."/>
            <person name="Bobe J."/>
            <person name="Guiguen Y."/>
        </authorList>
    </citation>
    <scope>NUCLEOTIDE SEQUENCE [LARGE SCALE GENOMIC DNA]</scope>
    <source>
        <strain evidence="2">M_S1</strain>
        <tissue evidence="2">Blood</tissue>
    </source>
</reference>
<name>A0A7J6BEZ3_AMEME</name>
<dbReference type="EMBL" id="JAAGNN010000002">
    <property type="protein sequence ID" value="KAF4092899.1"/>
    <property type="molecule type" value="Genomic_DNA"/>
</dbReference>
<keyword evidence="3" id="KW-1185">Reference proteome</keyword>
<sequence length="104" mass="11349">MHTISMLTDCIQDSGALGGIRYFIPKTWLALPGGQGVNLIAVVDLCSWVYKSEWSIVADEATSPAIRSSSESSSLSFLRRRFQASSADKGALRSRSTNSWFSQS</sequence>
<proteinExistence type="predicted"/>
<organism evidence="2 3">
    <name type="scientific">Ameiurus melas</name>
    <name type="common">Black bullhead</name>
    <name type="synonym">Silurus melas</name>
    <dbReference type="NCBI Taxonomy" id="219545"/>
    <lineage>
        <taxon>Eukaryota</taxon>
        <taxon>Metazoa</taxon>
        <taxon>Chordata</taxon>
        <taxon>Craniata</taxon>
        <taxon>Vertebrata</taxon>
        <taxon>Euteleostomi</taxon>
        <taxon>Actinopterygii</taxon>
        <taxon>Neopterygii</taxon>
        <taxon>Teleostei</taxon>
        <taxon>Ostariophysi</taxon>
        <taxon>Siluriformes</taxon>
        <taxon>Ictaluridae</taxon>
        <taxon>Ameiurus</taxon>
    </lineage>
</organism>
<feature type="region of interest" description="Disordered" evidence="1">
    <location>
        <begin position="84"/>
        <end position="104"/>
    </location>
</feature>
<dbReference type="Proteomes" id="UP000593565">
    <property type="component" value="Unassembled WGS sequence"/>
</dbReference>
<gene>
    <name evidence="2" type="ORF">AMELA_G00026130</name>
</gene>
<evidence type="ECO:0000256" key="1">
    <source>
        <dbReference type="SAM" id="MobiDB-lite"/>
    </source>
</evidence>
<comment type="caution">
    <text evidence="2">The sequence shown here is derived from an EMBL/GenBank/DDBJ whole genome shotgun (WGS) entry which is preliminary data.</text>
</comment>
<accession>A0A7J6BEZ3</accession>
<protein>
    <submittedName>
        <fullName evidence="2">Uncharacterized protein</fullName>
    </submittedName>
</protein>
<evidence type="ECO:0000313" key="3">
    <source>
        <dbReference type="Proteomes" id="UP000593565"/>
    </source>
</evidence>
<feature type="compositionally biased region" description="Polar residues" evidence="1">
    <location>
        <begin position="94"/>
        <end position="104"/>
    </location>
</feature>
<dbReference type="AlphaFoldDB" id="A0A7J6BEZ3"/>